<dbReference type="PANTHER" id="PTHR10768:SF0">
    <property type="entry name" value="RIBOSOMAL PROTEIN L37"/>
    <property type="match status" value="1"/>
</dbReference>
<evidence type="ECO:0000256" key="1">
    <source>
        <dbReference type="ARBA" id="ARBA00022980"/>
    </source>
</evidence>
<proteinExistence type="predicted"/>
<evidence type="ECO:0000313" key="5">
    <source>
        <dbReference type="Proteomes" id="UP000507245"/>
    </source>
</evidence>
<keyword evidence="2" id="KW-0687">Ribonucleoprotein</keyword>
<name>A0A6J5X8P3_PRUAR</name>
<dbReference type="Gene3D" id="2.20.25.30">
    <property type="match status" value="1"/>
</dbReference>
<dbReference type="EMBL" id="CAEKKB010000004">
    <property type="protein sequence ID" value="CAB4308345.1"/>
    <property type="molecule type" value="Genomic_DNA"/>
</dbReference>
<accession>A0A6J5X8P3</accession>
<evidence type="ECO:0000256" key="2">
    <source>
        <dbReference type="ARBA" id="ARBA00023274"/>
    </source>
</evidence>
<feature type="compositionally biased region" description="Basic and acidic residues" evidence="3">
    <location>
        <begin position="51"/>
        <end position="65"/>
    </location>
</feature>
<dbReference type="GO" id="GO:0006412">
    <property type="term" value="P:translation"/>
    <property type="evidence" value="ECO:0007669"/>
    <property type="project" value="InterPro"/>
</dbReference>
<organism evidence="4 5">
    <name type="scientific">Prunus armeniaca</name>
    <name type="common">Apricot</name>
    <name type="synonym">Armeniaca vulgaris</name>
    <dbReference type="NCBI Taxonomy" id="36596"/>
    <lineage>
        <taxon>Eukaryota</taxon>
        <taxon>Viridiplantae</taxon>
        <taxon>Streptophyta</taxon>
        <taxon>Embryophyta</taxon>
        <taxon>Tracheophyta</taxon>
        <taxon>Spermatophyta</taxon>
        <taxon>Magnoliopsida</taxon>
        <taxon>eudicotyledons</taxon>
        <taxon>Gunneridae</taxon>
        <taxon>Pentapetalae</taxon>
        <taxon>rosids</taxon>
        <taxon>fabids</taxon>
        <taxon>Rosales</taxon>
        <taxon>Rosaceae</taxon>
        <taxon>Amygdaloideae</taxon>
        <taxon>Amygdaleae</taxon>
        <taxon>Prunus</taxon>
    </lineage>
</organism>
<dbReference type="InterPro" id="IPR011331">
    <property type="entry name" value="Ribosomal_eL37/eL43"/>
</dbReference>
<dbReference type="AlphaFoldDB" id="A0A6J5X8P3"/>
<evidence type="ECO:0000313" key="4">
    <source>
        <dbReference type="EMBL" id="CAB4308345.1"/>
    </source>
</evidence>
<keyword evidence="1" id="KW-0689">Ribosomal protein</keyword>
<gene>
    <name evidence="4" type="ORF">ORAREDHAP_LOCUS27737</name>
</gene>
<feature type="region of interest" description="Disordered" evidence="3">
    <location>
        <begin position="51"/>
        <end position="110"/>
    </location>
</feature>
<feature type="compositionally biased region" description="Basic and acidic residues" evidence="3">
    <location>
        <begin position="1"/>
        <end position="14"/>
    </location>
</feature>
<dbReference type="GO" id="GO:0022625">
    <property type="term" value="C:cytosolic large ribosomal subunit"/>
    <property type="evidence" value="ECO:0007669"/>
    <property type="project" value="TreeGrafter"/>
</dbReference>
<protein>
    <submittedName>
        <fullName evidence="4">Uncharacterized protein</fullName>
    </submittedName>
</protein>
<dbReference type="PANTHER" id="PTHR10768">
    <property type="entry name" value="60S RIBOSOMAL PROTEIN L37"/>
    <property type="match status" value="1"/>
</dbReference>
<feature type="compositionally biased region" description="Gly residues" evidence="3">
    <location>
        <begin position="83"/>
        <end position="103"/>
    </location>
</feature>
<dbReference type="GO" id="GO:0003723">
    <property type="term" value="F:RNA binding"/>
    <property type="evidence" value="ECO:0007669"/>
    <property type="project" value="TreeGrafter"/>
</dbReference>
<sequence>MAARADSKEAKEARVNSGIPLRQSHAIRRKTTGTGRMRYLLNVPRRFKSGFREEEAKEEGSESDHPVAVGEESGNKGKKSGEGGRNMGLKKLGGGRNLGGGKKLGGRVNNRKRANLGKVFI</sequence>
<feature type="compositionally biased region" description="Basic and acidic residues" evidence="3">
    <location>
        <begin position="73"/>
        <end position="82"/>
    </location>
</feature>
<feature type="region of interest" description="Disordered" evidence="3">
    <location>
        <begin position="1"/>
        <end position="35"/>
    </location>
</feature>
<reference evidence="5" key="1">
    <citation type="journal article" date="2020" name="Genome Biol.">
        <title>Gamete binning: chromosome-level and haplotype-resolved genome assembly enabled by high-throughput single-cell sequencing of gamete genomes.</title>
        <authorList>
            <person name="Campoy J.A."/>
            <person name="Sun H."/>
            <person name="Goel M."/>
            <person name="Jiao W.-B."/>
            <person name="Folz-Donahue K."/>
            <person name="Wang N."/>
            <person name="Rubio M."/>
            <person name="Liu C."/>
            <person name="Kukat C."/>
            <person name="Ruiz D."/>
            <person name="Huettel B."/>
            <person name="Schneeberger K."/>
        </authorList>
    </citation>
    <scope>NUCLEOTIDE SEQUENCE [LARGE SCALE GENOMIC DNA]</scope>
    <source>
        <strain evidence="5">cv. Rojo Pasion</strain>
    </source>
</reference>
<dbReference type="GO" id="GO:0003735">
    <property type="term" value="F:structural constituent of ribosome"/>
    <property type="evidence" value="ECO:0007669"/>
    <property type="project" value="InterPro"/>
</dbReference>
<dbReference type="Proteomes" id="UP000507245">
    <property type="component" value="Unassembled WGS sequence"/>
</dbReference>
<evidence type="ECO:0000256" key="3">
    <source>
        <dbReference type="SAM" id="MobiDB-lite"/>
    </source>
</evidence>
<keyword evidence="5" id="KW-1185">Reference proteome</keyword>